<evidence type="ECO:0000313" key="2">
    <source>
        <dbReference type="WBParaSite" id="JU765_v2.g5691.t1"/>
    </source>
</evidence>
<sequence length="152" mass="17138">MDSAILDGSLATTSSSSTYELSTVASERVSDYGAAEVVLFRLVALESKYFSTIRRHRYEVELPSNMTLMAAFEQILGVQSSRNVHKMKTTRIFYCAEGNLFKIDKVLELDPQKHGNLPLSQFWKERMPICIIVDFTGKVIKGKKPLFIPGKN</sequence>
<organism evidence="1 2">
    <name type="scientific">Panagrolaimus sp. JU765</name>
    <dbReference type="NCBI Taxonomy" id="591449"/>
    <lineage>
        <taxon>Eukaryota</taxon>
        <taxon>Metazoa</taxon>
        <taxon>Ecdysozoa</taxon>
        <taxon>Nematoda</taxon>
        <taxon>Chromadorea</taxon>
        <taxon>Rhabditida</taxon>
        <taxon>Tylenchina</taxon>
        <taxon>Panagrolaimomorpha</taxon>
        <taxon>Panagrolaimoidea</taxon>
        <taxon>Panagrolaimidae</taxon>
        <taxon>Panagrolaimus</taxon>
    </lineage>
</organism>
<dbReference type="Proteomes" id="UP000887576">
    <property type="component" value="Unplaced"/>
</dbReference>
<proteinExistence type="predicted"/>
<dbReference type="WBParaSite" id="JU765_v2.g5691.t1">
    <property type="protein sequence ID" value="JU765_v2.g5691.t1"/>
    <property type="gene ID" value="JU765_v2.g5691"/>
</dbReference>
<name>A0AC34RDA9_9BILA</name>
<protein>
    <submittedName>
        <fullName evidence="2">Uncharacterized protein</fullName>
    </submittedName>
</protein>
<reference evidence="2" key="1">
    <citation type="submission" date="2022-11" db="UniProtKB">
        <authorList>
            <consortium name="WormBaseParasite"/>
        </authorList>
    </citation>
    <scope>IDENTIFICATION</scope>
</reference>
<evidence type="ECO:0000313" key="1">
    <source>
        <dbReference type="Proteomes" id="UP000887576"/>
    </source>
</evidence>
<accession>A0AC34RDA9</accession>